<feature type="active site" description="Proton acceptor; specific for L-alanine" evidence="4">
    <location>
        <position position="255"/>
    </location>
</feature>
<dbReference type="PANTHER" id="PTHR30511">
    <property type="entry name" value="ALANINE RACEMASE"/>
    <property type="match status" value="1"/>
</dbReference>
<feature type="binding site" evidence="4">
    <location>
        <position position="303"/>
    </location>
    <ligand>
        <name>substrate</name>
    </ligand>
</feature>
<comment type="catalytic activity">
    <reaction evidence="4">
        <text>L-alanine = D-alanine</text>
        <dbReference type="Rhea" id="RHEA:20249"/>
        <dbReference type="ChEBI" id="CHEBI:57416"/>
        <dbReference type="ChEBI" id="CHEBI:57972"/>
        <dbReference type="EC" id="5.1.1.1"/>
    </reaction>
</comment>
<dbReference type="InterPro" id="IPR020622">
    <property type="entry name" value="Ala_racemase_pyridoxalP-BS"/>
</dbReference>
<gene>
    <name evidence="6" type="primary">alr</name>
    <name evidence="6" type="ORF">GCM10009092_38560</name>
</gene>
<dbReference type="InterPro" id="IPR009006">
    <property type="entry name" value="Ala_racemase/Decarboxylase_C"/>
</dbReference>
<dbReference type="InterPro" id="IPR000821">
    <property type="entry name" value="Ala_racemase"/>
</dbReference>
<comment type="similarity">
    <text evidence="4">Belongs to the alanine racemase family.</text>
</comment>
<sequence length="360" mass="39353">MHYRPTRARINLPAILHNYRQASHLAPKARQVAVIKADAYGHGAVEVAKYLAPHVPAFAVAFIDEALLLRSAGIQKPVLILEGVNSAEELKLAQQSDLWPMLHSANQVDGLLKSDGLDDLQCWLKVDTGMHRLGLNPVEAQSWADKLGRKLNKKPVLASHFSCAEEFHSETNKHQMQQLFALAAHLDCEVSLANSAALYTLPGAAVGWNRPGIMLYGCSPIPGKTAAEMGLQVAMQVTSQIIALRDIEAGETVGYNGRWQASQKSRIATLAIGYADGYPRLTNSSSEVYLHGQRAQVVGTVSMDMLAVDVSHLPQAAIGDEVEIWGQHIPVTEVAGHANTIGYELLTRINQRMPRIYQHD</sequence>
<protein>
    <recommendedName>
        <fullName evidence="4">Alanine racemase</fullName>
        <ecNumber evidence="4">5.1.1.1</ecNumber>
    </recommendedName>
</protein>
<evidence type="ECO:0000259" key="5">
    <source>
        <dbReference type="SMART" id="SM01005"/>
    </source>
</evidence>
<dbReference type="InterPro" id="IPR011079">
    <property type="entry name" value="Ala_racemase_C"/>
</dbReference>
<feature type="active site" description="Proton acceptor; specific for D-alanine" evidence="4">
    <location>
        <position position="36"/>
    </location>
</feature>
<dbReference type="EC" id="5.1.1.1" evidence="4"/>
<reference evidence="6 7" key="1">
    <citation type="journal article" date="2019" name="Int. J. Syst. Evol. Microbiol.">
        <title>The Global Catalogue of Microorganisms (GCM) 10K type strain sequencing project: providing services to taxonomists for standard genome sequencing and annotation.</title>
        <authorList>
            <consortium name="The Broad Institute Genomics Platform"/>
            <consortium name="The Broad Institute Genome Sequencing Center for Infectious Disease"/>
            <person name="Wu L."/>
            <person name="Ma J."/>
        </authorList>
    </citation>
    <scope>NUCLEOTIDE SEQUENCE [LARGE SCALE GENOMIC DNA]</scope>
    <source>
        <strain evidence="6 7">JCM 13378</strain>
    </source>
</reference>
<comment type="function">
    <text evidence="4">Catalyzes the interconversion of L-alanine and D-alanine. May also act on other amino acids.</text>
</comment>
<dbReference type="RefSeq" id="WP_343847106.1">
    <property type="nucleotide sequence ID" value="NZ_BAAAEI010000023.1"/>
</dbReference>
<dbReference type="SMART" id="SM01005">
    <property type="entry name" value="Ala_racemase_C"/>
    <property type="match status" value="1"/>
</dbReference>
<dbReference type="Gene3D" id="2.40.37.10">
    <property type="entry name" value="Lyase, Ornithine Decarboxylase, Chain A, domain 1"/>
    <property type="match status" value="1"/>
</dbReference>
<keyword evidence="2 4" id="KW-0663">Pyridoxal phosphate</keyword>
<feature type="binding site" evidence="4">
    <location>
        <position position="132"/>
    </location>
    <ligand>
        <name>substrate</name>
    </ligand>
</feature>
<dbReference type="HAMAP" id="MF_01201">
    <property type="entry name" value="Ala_racemase"/>
    <property type="match status" value="1"/>
</dbReference>
<dbReference type="Proteomes" id="UP001501757">
    <property type="component" value="Unassembled WGS sequence"/>
</dbReference>
<comment type="cofactor">
    <cofactor evidence="1 4">
        <name>pyridoxal 5'-phosphate</name>
        <dbReference type="ChEBI" id="CHEBI:597326"/>
    </cofactor>
</comment>
<feature type="domain" description="Alanine racemase C-terminal" evidence="5">
    <location>
        <begin position="234"/>
        <end position="358"/>
    </location>
</feature>
<feature type="modified residue" description="N6-(pyridoxal phosphate)lysine" evidence="4">
    <location>
        <position position="36"/>
    </location>
</feature>
<dbReference type="SUPFAM" id="SSF50621">
    <property type="entry name" value="Alanine racemase C-terminal domain-like"/>
    <property type="match status" value="1"/>
</dbReference>
<organism evidence="6 7">
    <name type="scientific">Bowmanella denitrificans</name>
    <dbReference type="NCBI Taxonomy" id="366582"/>
    <lineage>
        <taxon>Bacteria</taxon>
        <taxon>Pseudomonadati</taxon>
        <taxon>Pseudomonadota</taxon>
        <taxon>Gammaproteobacteria</taxon>
        <taxon>Alteromonadales</taxon>
        <taxon>Alteromonadaceae</taxon>
        <taxon>Bowmanella</taxon>
    </lineage>
</organism>
<evidence type="ECO:0000256" key="2">
    <source>
        <dbReference type="ARBA" id="ARBA00022898"/>
    </source>
</evidence>
<comment type="caution">
    <text evidence="6">The sequence shown here is derived from an EMBL/GenBank/DDBJ whole genome shotgun (WGS) entry which is preliminary data.</text>
</comment>
<proteinExistence type="inferred from homology"/>
<dbReference type="InterPro" id="IPR029066">
    <property type="entry name" value="PLP-binding_barrel"/>
</dbReference>
<keyword evidence="7" id="KW-1185">Reference proteome</keyword>
<accession>A0ABN0XQY0</accession>
<dbReference type="PRINTS" id="PR00992">
    <property type="entry name" value="ALARACEMASE"/>
</dbReference>
<dbReference type="Pfam" id="PF00842">
    <property type="entry name" value="Ala_racemase_C"/>
    <property type="match status" value="1"/>
</dbReference>
<evidence type="ECO:0000313" key="6">
    <source>
        <dbReference type="EMBL" id="GAA0370545.1"/>
    </source>
</evidence>
<dbReference type="Pfam" id="PF01168">
    <property type="entry name" value="Ala_racemase_N"/>
    <property type="match status" value="1"/>
</dbReference>
<dbReference type="EMBL" id="BAAAEI010000023">
    <property type="protein sequence ID" value="GAA0370545.1"/>
    <property type="molecule type" value="Genomic_DNA"/>
</dbReference>
<name>A0ABN0XQY0_9ALTE</name>
<comment type="pathway">
    <text evidence="4">Amino-acid biosynthesis; D-alanine biosynthesis; D-alanine from L-alanine: step 1/1.</text>
</comment>
<dbReference type="Gene3D" id="3.20.20.10">
    <property type="entry name" value="Alanine racemase"/>
    <property type="match status" value="1"/>
</dbReference>
<keyword evidence="3 4" id="KW-0413">Isomerase</keyword>
<evidence type="ECO:0000313" key="7">
    <source>
        <dbReference type="Proteomes" id="UP001501757"/>
    </source>
</evidence>
<evidence type="ECO:0000256" key="1">
    <source>
        <dbReference type="ARBA" id="ARBA00001933"/>
    </source>
</evidence>
<dbReference type="NCBIfam" id="TIGR00492">
    <property type="entry name" value="alr"/>
    <property type="match status" value="1"/>
</dbReference>
<evidence type="ECO:0000256" key="3">
    <source>
        <dbReference type="ARBA" id="ARBA00023235"/>
    </source>
</evidence>
<dbReference type="InterPro" id="IPR001608">
    <property type="entry name" value="Ala_racemase_N"/>
</dbReference>
<dbReference type="PROSITE" id="PS00395">
    <property type="entry name" value="ALANINE_RACEMASE"/>
    <property type="match status" value="1"/>
</dbReference>
<evidence type="ECO:0000256" key="4">
    <source>
        <dbReference type="HAMAP-Rule" id="MF_01201"/>
    </source>
</evidence>
<dbReference type="SUPFAM" id="SSF51419">
    <property type="entry name" value="PLP-binding barrel"/>
    <property type="match status" value="1"/>
</dbReference>
<dbReference type="PANTHER" id="PTHR30511:SF0">
    <property type="entry name" value="ALANINE RACEMASE, CATABOLIC-RELATED"/>
    <property type="match status" value="1"/>
</dbReference>